<protein>
    <recommendedName>
        <fullName evidence="3">DUF1488 domain-containing protein</fullName>
    </recommendedName>
</protein>
<dbReference type="RefSeq" id="WP_011085939.1">
    <property type="nucleotide sequence ID" value="NZ_AJQI01000173.1"/>
</dbReference>
<sequence length="74" mass="8368">MRIVPRIKPDGGGTITFFLALGAGRQMCRLATTFQTQKQAFSYLQKYRTEFERIARIRLASGELEDGIVVLSML</sequence>
<reference evidence="1 2" key="1">
    <citation type="submission" date="2014-11" db="EMBL/GenBank/DDBJ databases">
        <title>Symbiosis island explosion on the genome of extra-slow-growing strains of soybean bradyrhizobia with massive insertion sequences.</title>
        <authorList>
            <person name="Iida T."/>
            <person name="Minamisawa K."/>
        </authorList>
    </citation>
    <scope>NUCLEOTIDE SEQUENCE [LARGE SCALE GENOMIC DNA]</scope>
    <source>
        <strain evidence="1 2">NK6</strain>
    </source>
</reference>
<evidence type="ECO:0000313" key="1">
    <source>
        <dbReference type="EMBL" id="BAR60366.1"/>
    </source>
</evidence>
<dbReference type="Proteomes" id="UP000063308">
    <property type="component" value="Chromosome"/>
</dbReference>
<evidence type="ECO:0000313" key="2">
    <source>
        <dbReference type="Proteomes" id="UP000063308"/>
    </source>
</evidence>
<gene>
    <name evidence="1" type="ORF">NK6_7215</name>
</gene>
<evidence type="ECO:0008006" key="3">
    <source>
        <dbReference type="Google" id="ProtNLM"/>
    </source>
</evidence>
<accession>A0A0E4FYB9</accession>
<proteinExistence type="predicted"/>
<dbReference type="GeneID" id="46490194"/>
<dbReference type="AlphaFoldDB" id="A0A0E4FYB9"/>
<name>A0A0E4FYB9_9BRAD</name>
<dbReference type="EMBL" id="AP014685">
    <property type="protein sequence ID" value="BAR60366.1"/>
    <property type="molecule type" value="Genomic_DNA"/>
</dbReference>
<organism evidence="1 2">
    <name type="scientific">Bradyrhizobium diazoefficiens</name>
    <dbReference type="NCBI Taxonomy" id="1355477"/>
    <lineage>
        <taxon>Bacteria</taxon>
        <taxon>Pseudomonadati</taxon>
        <taxon>Pseudomonadota</taxon>
        <taxon>Alphaproteobacteria</taxon>
        <taxon>Hyphomicrobiales</taxon>
        <taxon>Nitrobacteraceae</taxon>
        <taxon>Bradyrhizobium</taxon>
    </lineage>
</organism>
<dbReference type="OMA" id="CHLETSF"/>